<dbReference type="PROSITE" id="PS50968">
    <property type="entry name" value="BIOTINYL_LIPOYL"/>
    <property type="match status" value="1"/>
</dbReference>
<keyword evidence="4 7" id="KW-0808">Transferase</keyword>
<comment type="subunit">
    <text evidence="3">Forms a 24-polypeptide structural core with octahedral symmetry.</text>
</comment>
<dbReference type="Pfam" id="PF00198">
    <property type="entry name" value="2-oxoacid_dh"/>
    <property type="match status" value="1"/>
</dbReference>
<evidence type="ECO:0000256" key="3">
    <source>
        <dbReference type="ARBA" id="ARBA00011484"/>
    </source>
</evidence>
<dbReference type="InterPro" id="IPR050743">
    <property type="entry name" value="2-oxoacid_DH_E2_comp"/>
</dbReference>
<dbReference type="SUPFAM" id="SSF52777">
    <property type="entry name" value="CoA-dependent acyltransferases"/>
    <property type="match status" value="1"/>
</dbReference>
<evidence type="ECO:0000259" key="9">
    <source>
        <dbReference type="PROSITE" id="PS51826"/>
    </source>
</evidence>
<sequence>MIEFTMPSLGADMEAGTLREWHIEPGDYIEHGDIIADVETQKGIIEVECFDEGVVEKLLIKEDEKVPVGTVMALINPVGGEEREEAVVHEKPEKMHETRREPVPHVVSPVVEHHRIKISPLARKMAEENHVDYTVIKGSGEKGAIVKEDIEKAISQEEEQPKSTEEKPGTTTNFREAIAAAMTKSNREIPHYYLEIKVDMSKSLDWLAERNKQRQVKERILPIALLIKAVAKALQQVPDLNATWENGLVKKPEINPGLVISLRTGGIVVPAVRQADRKSIEEIMETLNNLIPRARSFKLRSSEISDGTVSITSLGEGGADRVYGVIYPPQVALIGLGSIKNEPWVENDMLGIRPVLSITLAADHRATDGHTGDRFLKALRQQLLNPEVL</sequence>
<protein>
    <recommendedName>
        <fullName evidence="7">Dihydrolipoamide acetyltransferase component of pyruvate dehydrogenase complex</fullName>
        <ecNumber evidence="7">2.3.1.-</ecNumber>
    </recommendedName>
</protein>
<accession>A0A937G0Y2</accession>
<dbReference type="InterPro" id="IPR000089">
    <property type="entry name" value="Biotin_lipoyl"/>
</dbReference>
<dbReference type="RefSeq" id="WP_202857610.1">
    <property type="nucleotide sequence ID" value="NZ_JAEUGD010000058.1"/>
</dbReference>
<reference evidence="10" key="1">
    <citation type="submission" date="2021-01" db="EMBL/GenBank/DDBJ databases">
        <title>Fulvivirga kasyanovii gen. nov., sp nov., a novel member of the phylum Bacteroidetes isolated from seawater in a mussel farm.</title>
        <authorList>
            <person name="Zhao L.-H."/>
            <person name="Wang Z.-J."/>
        </authorList>
    </citation>
    <scope>NUCLEOTIDE SEQUENCE</scope>
    <source>
        <strain evidence="10">29W222</strain>
    </source>
</reference>
<gene>
    <name evidence="10" type="ORF">JMN32_17275</name>
</gene>
<dbReference type="Proteomes" id="UP000614216">
    <property type="component" value="Unassembled WGS sequence"/>
</dbReference>
<comment type="cofactor">
    <cofactor evidence="1 7">
        <name>(R)-lipoate</name>
        <dbReference type="ChEBI" id="CHEBI:83088"/>
    </cofactor>
</comment>
<comment type="similarity">
    <text evidence="2 7">Belongs to the 2-oxoacid dehydrogenase family.</text>
</comment>
<dbReference type="EMBL" id="JAEUGD010000058">
    <property type="protein sequence ID" value="MBL6448073.1"/>
    <property type="molecule type" value="Genomic_DNA"/>
</dbReference>
<feature type="domain" description="Lipoyl-binding" evidence="8">
    <location>
        <begin position="1"/>
        <end position="76"/>
    </location>
</feature>
<dbReference type="Gene3D" id="2.40.50.100">
    <property type="match status" value="1"/>
</dbReference>
<evidence type="ECO:0000256" key="1">
    <source>
        <dbReference type="ARBA" id="ARBA00001938"/>
    </source>
</evidence>
<dbReference type="Pfam" id="PF02817">
    <property type="entry name" value="E3_binding"/>
    <property type="match status" value="1"/>
</dbReference>
<dbReference type="Gene3D" id="4.10.320.10">
    <property type="entry name" value="E3-binding domain"/>
    <property type="match status" value="1"/>
</dbReference>
<dbReference type="PANTHER" id="PTHR43178:SF5">
    <property type="entry name" value="LIPOAMIDE ACYLTRANSFERASE COMPONENT OF BRANCHED-CHAIN ALPHA-KETO ACID DEHYDROGENASE COMPLEX, MITOCHONDRIAL"/>
    <property type="match status" value="1"/>
</dbReference>
<dbReference type="GO" id="GO:0031405">
    <property type="term" value="F:lipoic acid binding"/>
    <property type="evidence" value="ECO:0007669"/>
    <property type="project" value="TreeGrafter"/>
</dbReference>
<dbReference type="GO" id="GO:0016407">
    <property type="term" value="F:acetyltransferase activity"/>
    <property type="evidence" value="ECO:0007669"/>
    <property type="project" value="TreeGrafter"/>
</dbReference>
<comment type="caution">
    <text evidence="10">The sequence shown here is derived from an EMBL/GenBank/DDBJ whole genome shotgun (WGS) entry which is preliminary data.</text>
</comment>
<evidence type="ECO:0000313" key="10">
    <source>
        <dbReference type="EMBL" id="MBL6448073.1"/>
    </source>
</evidence>
<dbReference type="InterPro" id="IPR004167">
    <property type="entry name" value="PSBD"/>
</dbReference>
<name>A0A937G0Y2_9BACT</name>
<dbReference type="InterPro" id="IPR003016">
    <property type="entry name" value="2-oxoA_DH_lipoyl-BS"/>
</dbReference>
<evidence type="ECO:0000256" key="4">
    <source>
        <dbReference type="ARBA" id="ARBA00022679"/>
    </source>
</evidence>
<dbReference type="InterPro" id="IPR011053">
    <property type="entry name" value="Single_hybrid_motif"/>
</dbReference>
<dbReference type="InterPro" id="IPR023213">
    <property type="entry name" value="CAT-like_dom_sf"/>
</dbReference>
<feature type="domain" description="Peripheral subunit-binding (PSBD)" evidence="9">
    <location>
        <begin position="117"/>
        <end position="154"/>
    </location>
</feature>
<proteinExistence type="inferred from homology"/>
<dbReference type="SUPFAM" id="SSF47005">
    <property type="entry name" value="Peripheral subunit-binding domain of 2-oxo acid dehydrogenase complex"/>
    <property type="match status" value="1"/>
</dbReference>
<evidence type="ECO:0000256" key="5">
    <source>
        <dbReference type="ARBA" id="ARBA00022823"/>
    </source>
</evidence>
<keyword evidence="6 7" id="KW-0012">Acyltransferase</keyword>
<dbReference type="Pfam" id="PF00364">
    <property type="entry name" value="Biotin_lipoyl"/>
    <property type="match status" value="1"/>
</dbReference>
<dbReference type="PROSITE" id="PS00189">
    <property type="entry name" value="LIPOYL"/>
    <property type="match status" value="1"/>
</dbReference>
<evidence type="ECO:0000256" key="6">
    <source>
        <dbReference type="ARBA" id="ARBA00023315"/>
    </source>
</evidence>
<dbReference type="PROSITE" id="PS51826">
    <property type="entry name" value="PSBD"/>
    <property type="match status" value="1"/>
</dbReference>
<evidence type="ECO:0000313" key="11">
    <source>
        <dbReference type="Proteomes" id="UP000614216"/>
    </source>
</evidence>
<dbReference type="EC" id="2.3.1.-" evidence="7"/>
<keyword evidence="11" id="KW-1185">Reference proteome</keyword>
<dbReference type="Gene3D" id="3.30.559.10">
    <property type="entry name" value="Chloramphenicol acetyltransferase-like domain"/>
    <property type="match status" value="1"/>
</dbReference>
<organism evidence="10 11">
    <name type="scientific">Fulvivirga marina</name>
    <dbReference type="NCBI Taxonomy" id="2494733"/>
    <lineage>
        <taxon>Bacteria</taxon>
        <taxon>Pseudomonadati</taxon>
        <taxon>Bacteroidota</taxon>
        <taxon>Cytophagia</taxon>
        <taxon>Cytophagales</taxon>
        <taxon>Fulvivirgaceae</taxon>
        <taxon>Fulvivirga</taxon>
    </lineage>
</organism>
<dbReference type="AlphaFoldDB" id="A0A937G0Y2"/>
<keyword evidence="5 7" id="KW-0450">Lipoyl</keyword>
<dbReference type="InterPro" id="IPR001078">
    <property type="entry name" value="2-oxoacid_DH_actylTfrase"/>
</dbReference>
<dbReference type="PANTHER" id="PTHR43178">
    <property type="entry name" value="DIHYDROLIPOAMIDE ACETYLTRANSFERASE COMPONENT OF PYRUVATE DEHYDROGENASE COMPLEX"/>
    <property type="match status" value="1"/>
</dbReference>
<dbReference type="GO" id="GO:0005737">
    <property type="term" value="C:cytoplasm"/>
    <property type="evidence" value="ECO:0007669"/>
    <property type="project" value="TreeGrafter"/>
</dbReference>
<evidence type="ECO:0000256" key="2">
    <source>
        <dbReference type="ARBA" id="ARBA00007317"/>
    </source>
</evidence>
<evidence type="ECO:0000259" key="8">
    <source>
        <dbReference type="PROSITE" id="PS50968"/>
    </source>
</evidence>
<dbReference type="SUPFAM" id="SSF51230">
    <property type="entry name" value="Single hybrid motif"/>
    <property type="match status" value="1"/>
</dbReference>
<dbReference type="InterPro" id="IPR036625">
    <property type="entry name" value="E3-bd_dom_sf"/>
</dbReference>
<dbReference type="CDD" id="cd06849">
    <property type="entry name" value="lipoyl_domain"/>
    <property type="match status" value="1"/>
</dbReference>
<evidence type="ECO:0000256" key="7">
    <source>
        <dbReference type="RuleBase" id="RU003423"/>
    </source>
</evidence>